<dbReference type="EMBL" id="BAAAME010000004">
    <property type="protein sequence ID" value="GAA1740276.1"/>
    <property type="molecule type" value="Genomic_DNA"/>
</dbReference>
<organism evidence="3 4">
    <name type="scientific">Aeromicrobium alkaliterrae</name>
    <dbReference type="NCBI Taxonomy" id="302168"/>
    <lineage>
        <taxon>Bacteria</taxon>
        <taxon>Bacillati</taxon>
        <taxon>Actinomycetota</taxon>
        <taxon>Actinomycetes</taxon>
        <taxon>Propionibacteriales</taxon>
        <taxon>Nocardioidaceae</taxon>
        <taxon>Aeromicrobium</taxon>
    </lineage>
</organism>
<keyword evidence="2" id="KW-1133">Transmembrane helix</keyword>
<keyword evidence="2" id="KW-0472">Membrane</keyword>
<comment type="caution">
    <text evidence="3">The sequence shown here is derived from an EMBL/GenBank/DDBJ whole genome shotgun (WGS) entry which is preliminary data.</text>
</comment>
<evidence type="ECO:0000313" key="3">
    <source>
        <dbReference type="EMBL" id="GAA1740276.1"/>
    </source>
</evidence>
<feature type="compositionally biased region" description="Pro residues" evidence="1">
    <location>
        <begin position="1"/>
        <end position="12"/>
    </location>
</feature>
<feature type="region of interest" description="Disordered" evidence="1">
    <location>
        <begin position="1"/>
        <end position="31"/>
    </location>
</feature>
<feature type="transmembrane region" description="Helical" evidence="2">
    <location>
        <begin position="40"/>
        <end position="65"/>
    </location>
</feature>
<accession>A0ABN2JVG2</accession>
<evidence type="ECO:0000313" key="4">
    <source>
        <dbReference type="Proteomes" id="UP001501057"/>
    </source>
</evidence>
<evidence type="ECO:0000256" key="2">
    <source>
        <dbReference type="SAM" id="Phobius"/>
    </source>
</evidence>
<reference evidence="3 4" key="1">
    <citation type="journal article" date="2019" name="Int. J. Syst. Evol. Microbiol.">
        <title>The Global Catalogue of Microorganisms (GCM) 10K type strain sequencing project: providing services to taxonomists for standard genome sequencing and annotation.</title>
        <authorList>
            <consortium name="The Broad Institute Genomics Platform"/>
            <consortium name="The Broad Institute Genome Sequencing Center for Infectious Disease"/>
            <person name="Wu L."/>
            <person name="Ma J."/>
        </authorList>
    </citation>
    <scope>NUCLEOTIDE SEQUENCE [LARGE SCALE GENOMIC DNA]</scope>
    <source>
        <strain evidence="3 4">JCM 13518</strain>
    </source>
</reference>
<dbReference type="RefSeq" id="WP_344200970.1">
    <property type="nucleotide sequence ID" value="NZ_BAAAME010000004.1"/>
</dbReference>
<protein>
    <submittedName>
        <fullName evidence="3">Uncharacterized protein</fullName>
    </submittedName>
</protein>
<dbReference type="Proteomes" id="UP001501057">
    <property type="component" value="Unassembled WGS sequence"/>
</dbReference>
<keyword evidence="2" id="KW-0812">Transmembrane</keyword>
<keyword evidence="4" id="KW-1185">Reference proteome</keyword>
<proteinExistence type="predicted"/>
<evidence type="ECO:0000256" key="1">
    <source>
        <dbReference type="SAM" id="MobiDB-lite"/>
    </source>
</evidence>
<gene>
    <name evidence="3" type="ORF">GCM10009710_20670</name>
</gene>
<sequence>MTSSPPPPPEQQPQPFQDPSQAPRPFFTHPPSSGPIMPGWAWALVVVFGAVLPAVAGIVFFVIGWNSGY</sequence>
<feature type="compositionally biased region" description="Low complexity" evidence="1">
    <location>
        <begin position="13"/>
        <end position="23"/>
    </location>
</feature>
<name>A0ABN2JVG2_9ACTN</name>